<dbReference type="InterPro" id="IPR001304">
    <property type="entry name" value="C-type_lectin-like"/>
</dbReference>
<name>A0A423T8J5_PENVA</name>
<dbReference type="InterPro" id="IPR016186">
    <property type="entry name" value="C-type_lectin-like/link_sf"/>
</dbReference>
<dbReference type="SUPFAM" id="SSF56436">
    <property type="entry name" value="C-type lectin-like"/>
    <property type="match status" value="1"/>
</dbReference>
<dbReference type="InterPro" id="IPR018378">
    <property type="entry name" value="C-type_lectin_CS"/>
</dbReference>
<proteinExistence type="predicted"/>
<evidence type="ECO:0000313" key="3">
    <source>
        <dbReference type="EMBL" id="ROT72754.1"/>
    </source>
</evidence>
<evidence type="ECO:0000256" key="1">
    <source>
        <dbReference type="ARBA" id="ARBA00023157"/>
    </source>
</evidence>
<evidence type="ECO:0000313" key="4">
    <source>
        <dbReference type="Proteomes" id="UP000283509"/>
    </source>
</evidence>
<dbReference type="SMART" id="SM00034">
    <property type="entry name" value="CLECT"/>
    <property type="match status" value="1"/>
</dbReference>
<reference evidence="3 4" key="2">
    <citation type="submission" date="2019-01" db="EMBL/GenBank/DDBJ databases">
        <title>The decoding of complex shrimp genome reveals the adaptation for benthos swimmer, frequently molting mechanism and breeding impact on genome.</title>
        <authorList>
            <person name="Sun Y."/>
            <person name="Gao Y."/>
            <person name="Yu Y."/>
        </authorList>
    </citation>
    <scope>NUCLEOTIDE SEQUENCE [LARGE SCALE GENOMIC DNA]</scope>
    <source>
        <tissue evidence="3">Muscle</tissue>
    </source>
</reference>
<reference evidence="3 4" key="1">
    <citation type="submission" date="2018-04" db="EMBL/GenBank/DDBJ databases">
        <authorList>
            <person name="Zhang X."/>
            <person name="Yuan J."/>
            <person name="Li F."/>
            <person name="Xiang J."/>
        </authorList>
    </citation>
    <scope>NUCLEOTIDE SEQUENCE [LARGE SCALE GENOMIC DNA]</scope>
    <source>
        <tissue evidence="3">Muscle</tissue>
    </source>
</reference>
<dbReference type="InterPro" id="IPR016187">
    <property type="entry name" value="CTDL_fold"/>
</dbReference>
<sequence>MACTFAYRIYDKVQLSYEEAEKQCQRDRARLIAIKTSEQQRIMTGKTSRSEAYWIGLDDRASEGDFVLSDGTKPKYLNWDSGQPNNYIKNEKDQDCAMLFQGTWNDNQCDQTLRFICEIPFLEV</sequence>
<dbReference type="PROSITE" id="PS50041">
    <property type="entry name" value="C_TYPE_LECTIN_2"/>
    <property type="match status" value="1"/>
</dbReference>
<dbReference type="Pfam" id="PF00059">
    <property type="entry name" value="Lectin_C"/>
    <property type="match status" value="1"/>
</dbReference>
<dbReference type="InterPro" id="IPR050111">
    <property type="entry name" value="C-type_lectin/snaclec_domain"/>
</dbReference>
<protein>
    <submittedName>
        <fullName evidence="3">Putative brevican core protein isoform X1</fullName>
    </submittedName>
</protein>
<feature type="domain" description="C-type lectin" evidence="2">
    <location>
        <begin position="7"/>
        <end position="118"/>
    </location>
</feature>
<keyword evidence="1" id="KW-1015">Disulfide bond</keyword>
<dbReference type="AlphaFoldDB" id="A0A423T8J5"/>
<dbReference type="OrthoDB" id="6336996at2759"/>
<dbReference type="Proteomes" id="UP000283509">
    <property type="component" value="Unassembled WGS sequence"/>
</dbReference>
<dbReference type="PANTHER" id="PTHR22803">
    <property type="entry name" value="MANNOSE, PHOSPHOLIPASE, LECTIN RECEPTOR RELATED"/>
    <property type="match status" value="1"/>
</dbReference>
<organism evidence="3 4">
    <name type="scientific">Penaeus vannamei</name>
    <name type="common">Whiteleg shrimp</name>
    <name type="synonym">Litopenaeus vannamei</name>
    <dbReference type="NCBI Taxonomy" id="6689"/>
    <lineage>
        <taxon>Eukaryota</taxon>
        <taxon>Metazoa</taxon>
        <taxon>Ecdysozoa</taxon>
        <taxon>Arthropoda</taxon>
        <taxon>Crustacea</taxon>
        <taxon>Multicrustacea</taxon>
        <taxon>Malacostraca</taxon>
        <taxon>Eumalacostraca</taxon>
        <taxon>Eucarida</taxon>
        <taxon>Decapoda</taxon>
        <taxon>Dendrobranchiata</taxon>
        <taxon>Penaeoidea</taxon>
        <taxon>Penaeidae</taxon>
        <taxon>Penaeus</taxon>
    </lineage>
</organism>
<accession>A0A423T8J5</accession>
<comment type="caution">
    <text evidence="3">The sequence shown here is derived from an EMBL/GenBank/DDBJ whole genome shotgun (WGS) entry which is preliminary data.</text>
</comment>
<keyword evidence="4" id="KW-1185">Reference proteome</keyword>
<evidence type="ECO:0000259" key="2">
    <source>
        <dbReference type="PROSITE" id="PS50041"/>
    </source>
</evidence>
<dbReference type="PROSITE" id="PS00615">
    <property type="entry name" value="C_TYPE_LECTIN_1"/>
    <property type="match status" value="1"/>
</dbReference>
<gene>
    <name evidence="3" type="ORF">C7M84_008869</name>
</gene>
<dbReference type="EMBL" id="QCYY01002114">
    <property type="protein sequence ID" value="ROT72754.1"/>
    <property type="molecule type" value="Genomic_DNA"/>
</dbReference>
<dbReference type="Gene3D" id="3.10.100.10">
    <property type="entry name" value="Mannose-Binding Protein A, subunit A"/>
    <property type="match status" value="1"/>
</dbReference>